<dbReference type="OrthoDB" id="9775455at2"/>
<dbReference type="AlphaFoldDB" id="C6E412"/>
<dbReference type="PRINTS" id="PR01032">
    <property type="entry name" value="PHAGEIV"/>
</dbReference>
<organism evidence="6">
    <name type="scientific">Geobacter sp. (strain M21)</name>
    <dbReference type="NCBI Taxonomy" id="443144"/>
    <lineage>
        <taxon>Bacteria</taxon>
        <taxon>Pseudomonadati</taxon>
        <taxon>Thermodesulfobacteriota</taxon>
        <taxon>Desulfuromonadia</taxon>
        <taxon>Geobacterales</taxon>
        <taxon>Geobacteraceae</taxon>
        <taxon>Geobacter</taxon>
    </lineage>
</organism>
<evidence type="ECO:0000256" key="1">
    <source>
        <dbReference type="RuleBase" id="RU004003"/>
    </source>
</evidence>
<feature type="domain" description="Type II/III secretion system secretin-like" evidence="3">
    <location>
        <begin position="259"/>
        <end position="420"/>
    </location>
</feature>
<dbReference type="InterPro" id="IPR050810">
    <property type="entry name" value="Bact_Secretion_Sys_Channel"/>
</dbReference>
<evidence type="ECO:0000259" key="5">
    <source>
        <dbReference type="Pfam" id="PF13629"/>
    </source>
</evidence>
<accession>C6E412</accession>
<evidence type="ECO:0000259" key="4">
    <source>
        <dbReference type="Pfam" id="PF04972"/>
    </source>
</evidence>
<dbReference type="PANTHER" id="PTHR30332:SF17">
    <property type="entry name" value="TYPE IV PILIATION SYSTEM PROTEIN DR_0774-RELATED"/>
    <property type="match status" value="1"/>
</dbReference>
<dbReference type="InterPro" id="IPR004845">
    <property type="entry name" value="T2SS_GspD_CS"/>
</dbReference>
<dbReference type="eggNOG" id="COG4964">
    <property type="taxonomic scope" value="Bacteria"/>
</dbReference>
<proteinExistence type="inferred from homology"/>
<dbReference type="Pfam" id="PF00263">
    <property type="entry name" value="Secretin"/>
    <property type="match status" value="1"/>
</dbReference>
<protein>
    <submittedName>
        <fullName evidence="6">Type II and III secretion system protein</fullName>
    </submittedName>
</protein>
<dbReference type="GO" id="GO:0015627">
    <property type="term" value="C:type II protein secretion system complex"/>
    <property type="evidence" value="ECO:0007669"/>
    <property type="project" value="TreeGrafter"/>
</dbReference>
<dbReference type="Pfam" id="PF04972">
    <property type="entry name" value="BON"/>
    <property type="match status" value="1"/>
</dbReference>
<feature type="domain" description="BON" evidence="4">
    <location>
        <begin position="104"/>
        <end position="161"/>
    </location>
</feature>
<dbReference type="STRING" id="443144.GM21_3204"/>
<feature type="domain" description="Pilus formation protein N-terminal" evidence="5">
    <location>
        <begin position="33"/>
        <end position="99"/>
    </location>
</feature>
<evidence type="ECO:0000259" key="3">
    <source>
        <dbReference type="Pfam" id="PF00263"/>
    </source>
</evidence>
<dbReference type="InterPro" id="IPR004846">
    <property type="entry name" value="T2SS/T3SS_dom"/>
</dbReference>
<dbReference type="InterPro" id="IPR001775">
    <property type="entry name" value="GspD/PilQ"/>
</dbReference>
<sequence length="451" mass="48271">MRCIPSKPCLAFLLFCLGLLIEATNATAGVPTTVIVNRGVVLNLKNPARYVNITDKDVIDVPDPLRRNQLLINGKKIGSTNLIVWEENNENPTFFDVRVVGDREAIESQIRDYAPNDDISVQYAQDTVVLSGKVANEMTGKKAEEIAKAYSAKVLNHITVDEPQQVLLQVKVAQVDRTSLKRLGISAMVKGRTAEGFMNLVGAPSGTSSVTNSSATRFTSTEASGIAGSIPGLGSFDPLDAFNVGVSYFPAGIGAVLQALSSKGLAKILAEPNLLVKSGEEGNFLAGSRIPYSVLISTGGASTSSIIFETVGVKLKFKPQVLQNGLINLKIDPAEVSSIAGTLAVNGYPIIDTRDVRTDVELRDGESLILAGLLQEEQIKTMSKIPLLGDIPILGALFRSSQKDIREKDLVFFITPKIVKPTPAGVATKLPTDAVTPAEEKGYDWIPLGRK</sequence>
<dbReference type="HOGENOM" id="CLU_017952_2_0_7"/>
<dbReference type="InterPro" id="IPR007055">
    <property type="entry name" value="BON_dom"/>
</dbReference>
<reference evidence="6" key="1">
    <citation type="submission" date="2009-07" db="EMBL/GenBank/DDBJ databases">
        <title>Complete sequence of Geobacter sp. M21.</title>
        <authorList>
            <consortium name="US DOE Joint Genome Institute"/>
            <person name="Lucas S."/>
            <person name="Copeland A."/>
            <person name="Lapidus A."/>
            <person name="Glavina del Rio T."/>
            <person name="Dalin E."/>
            <person name="Tice H."/>
            <person name="Bruce D."/>
            <person name="Goodwin L."/>
            <person name="Pitluck S."/>
            <person name="Saunders E."/>
            <person name="Brettin T."/>
            <person name="Detter J.C."/>
            <person name="Han C."/>
            <person name="Larimer F."/>
            <person name="Land M."/>
            <person name="Hauser L."/>
            <person name="Kyrpides N."/>
            <person name="Ovchinnikova G."/>
            <person name="Lovley D."/>
        </authorList>
    </citation>
    <scope>NUCLEOTIDE SEQUENCE [LARGE SCALE GENOMIC DNA]</scope>
    <source>
        <strain evidence="6">M21</strain>
    </source>
</reference>
<dbReference type="EMBL" id="CP001661">
    <property type="protein sequence ID" value="ACT19231.1"/>
    <property type="molecule type" value="Genomic_DNA"/>
</dbReference>
<feature type="signal peptide" evidence="2">
    <location>
        <begin position="1"/>
        <end position="28"/>
    </location>
</feature>
<evidence type="ECO:0000256" key="2">
    <source>
        <dbReference type="SAM" id="SignalP"/>
    </source>
</evidence>
<comment type="similarity">
    <text evidence="1">Belongs to the bacterial secretin family.</text>
</comment>
<evidence type="ECO:0000313" key="6">
    <source>
        <dbReference type="EMBL" id="ACT19231.1"/>
    </source>
</evidence>
<dbReference type="PROSITE" id="PS00875">
    <property type="entry name" value="T2SP_D"/>
    <property type="match status" value="1"/>
</dbReference>
<dbReference type="KEGG" id="gem:GM21_3204"/>
<name>C6E412_GEOSM</name>
<dbReference type="PANTHER" id="PTHR30332">
    <property type="entry name" value="PROBABLE GENERAL SECRETION PATHWAY PROTEIN D"/>
    <property type="match status" value="1"/>
</dbReference>
<gene>
    <name evidence="6" type="ordered locus">GM21_3204</name>
</gene>
<dbReference type="Pfam" id="PF13629">
    <property type="entry name" value="T2SS-T3SS_pil_N"/>
    <property type="match status" value="1"/>
</dbReference>
<dbReference type="PRINTS" id="PR00811">
    <property type="entry name" value="BCTERIALGSPD"/>
</dbReference>
<keyword evidence="2" id="KW-0732">Signal</keyword>
<dbReference type="InterPro" id="IPR032789">
    <property type="entry name" value="T2SS-T3SS_pil_N"/>
</dbReference>
<feature type="chain" id="PRO_5002964692" evidence="2">
    <location>
        <begin position="29"/>
        <end position="451"/>
    </location>
</feature>
<dbReference type="GO" id="GO:0009306">
    <property type="term" value="P:protein secretion"/>
    <property type="evidence" value="ECO:0007669"/>
    <property type="project" value="InterPro"/>
</dbReference>